<comment type="caution">
    <text evidence="1">The sequence shown here is derived from an EMBL/GenBank/DDBJ whole genome shotgun (WGS) entry which is preliminary data.</text>
</comment>
<dbReference type="Proteomes" id="UP000297910">
    <property type="component" value="Unassembled WGS sequence"/>
</dbReference>
<accession>A0A4Z1FPF3</accession>
<keyword evidence="2" id="KW-1185">Reference proteome</keyword>
<name>A0A4Z1FPF3_9HELO</name>
<gene>
    <name evidence="1" type="ORF">BPAE_0057g00420</name>
</gene>
<evidence type="ECO:0000313" key="1">
    <source>
        <dbReference type="EMBL" id="TGO26566.1"/>
    </source>
</evidence>
<protein>
    <submittedName>
        <fullName evidence="1">Uncharacterized protein</fullName>
    </submittedName>
</protein>
<dbReference type="EMBL" id="PQXI01000057">
    <property type="protein sequence ID" value="TGO26566.1"/>
    <property type="molecule type" value="Genomic_DNA"/>
</dbReference>
<evidence type="ECO:0000313" key="2">
    <source>
        <dbReference type="Proteomes" id="UP000297910"/>
    </source>
</evidence>
<dbReference type="AlphaFoldDB" id="A0A4Z1FPF3"/>
<sequence>MELQRLKSRQRRPIIQENMGFECLLVVSINKARYSVNVRLLSVKSLRSEERSEEEFGTSLFLTQGNIAIWRNVSCRFAEPERKFDLDWMAKSNRQQRSA</sequence>
<proteinExistence type="predicted"/>
<organism evidence="1 2">
    <name type="scientific">Botrytis paeoniae</name>
    <dbReference type="NCBI Taxonomy" id="278948"/>
    <lineage>
        <taxon>Eukaryota</taxon>
        <taxon>Fungi</taxon>
        <taxon>Dikarya</taxon>
        <taxon>Ascomycota</taxon>
        <taxon>Pezizomycotina</taxon>
        <taxon>Leotiomycetes</taxon>
        <taxon>Helotiales</taxon>
        <taxon>Sclerotiniaceae</taxon>
        <taxon>Botrytis</taxon>
    </lineage>
</organism>
<reference evidence="1 2" key="1">
    <citation type="submission" date="2017-12" db="EMBL/GenBank/DDBJ databases">
        <title>Comparative genomics of Botrytis spp.</title>
        <authorList>
            <person name="Valero-Jimenez C.A."/>
            <person name="Tapia P."/>
            <person name="Veloso J."/>
            <person name="Silva-Moreno E."/>
            <person name="Staats M."/>
            <person name="Valdes J.H."/>
            <person name="Van Kan J.A.L."/>
        </authorList>
    </citation>
    <scope>NUCLEOTIDE SEQUENCE [LARGE SCALE GENOMIC DNA]</scope>
    <source>
        <strain evidence="1 2">Bp0003</strain>
    </source>
</reference>